<dbReference type="RefSeq" id="WP_395417610.1">
    <property type="nucleotide sequence ID" value="NZ_JBIPKE010000017.1"/>
</dbReference>
<dbReference type="InterPro" id="IPR001498">
    <property type="entry name" value="Impact_N"/>
</dbReference>
<evidence type="ECO:0000256" key="1">
    <source>
        <dbReference type="ARBA" id="ARBA00007665"/>
    </source>
</evidence>
<feature type="domain" description="Impact N-terminal" evidence="2">
    <location>
        <begin position="19"/>
        <end position="124"/>
    </location>
</feature>
<accession>A0ABW7N9C5</accession>
<proteinExistence type="inferred from homology"/>
<evidence type="ECO:0000313" key="3">
    <source>
        <dbReference type="EMBL" id="MFH6984220.1"/>
    </source>
</evidence>
<name>A0ABW7N9C5_9BACT</name>
<comment type="caution">
    <text evidence="3">The sequence shown here is derived from an EMBL/GenBank/DDBJ whole genome shotgun (WGS) entry which is preliminary data.</text>
</comment>
<dbReference type="InterPro" id="IPR020569">
    <property type="entry name" value="UPF0029_Impact_CS"/>
</dbReference>
<dbReference type="Gene3D" id="3.30.230.30">
    <property type="entry name" value="Impact, N-terminal domain"/>
    <property type="match status" value="1"/>
</dbReference>
<protein>
    <submittedName>
        <fullName evidence="3">IMPACT family protein</fullName>
    </submittedName>
</protein>
<evidence type="ECO:0000313" key="4">
    <source>
        <dbReference type="Proteomes" id="UP001610063"/>
    </source>
</evidence>
<dbReference type="PROSITE" id="PS00910">
    <property type="entry name" value="UPF0029"/>
    <property type="match status" value="1"/>
</dbReference>
<keyword evidence="4" id="KW-1185">Reference proteome</keyword>
<sequence>MINEFQTIVHPTEGFYKEKGSKFLSFAYHVKTEDDIKAHLEALRKQYYDARHHCYAYIIGLKEQAYRANDDGEPNHSAGDPILGQIRSKELTNCMVVVVRYFGGTKLGVGGLISAYKIAAEDALNKVEVVKIYSQTRFSISFGYEQTSEVEGALAEFDVDYEDKVYTADCQFVGLLRDEDVPVLAEKVSLLKGVDFQVLQGSI</sequence>
<dbReference type="PANTHER" id="PTHR16301:SF20">
    <property type="entry name" value="IMPACT FAMILY MEMBER YIGZ"/>
    <property type="match status" value="1"/>
</dbReference>
<dbReference type="Proteomes" id="UP001610063">
    <property type="component" value="Unassembled WGS sequence"/>
</dbReference>
<dbReference type="EMBL" id="JBIPKE010000017">
    <property type="protein sequence ID" value="MFH6984220.1"/>
    <property type="molecule type" value="Genomic_DNA"/>
</dbReference>
<organism evidence="3 4">
    <name type="scientific">Marinoscillum luteum</name>
    <dbReference type="NCBI Taxonomy" id="861051"/>
    <lineage>
        <taxon>Bacteria</taxon>
        <taxon>Pseudomonadati</taxon>
        <taxon>Bacteroidota</taxon>
        <taxon>Cytophagia</taxon>
        <taxon>Cytophagales</taxon>
        <taxon>Reichenbachiellaceae</taxon>
        <taxon>Marinoscillum</taxon>
    </lineage>
</organism>
<dbReference type="InterPro" id="IPR036956">
    <property type="entry name" value="Impact_N_sf"/>
</dbReference>
<gene>
    <name evidence="3" type="ORF">ACHKAR_12265</name>
</gene>
<dbReference type="SUPFAM" id="SSF54211">
    <property type="entry name" value="Ribosomal protein S5 domain 2-like"/>
    <property type="match status" value="1"/>
</dbReference>
<dbReference type="InterPro" id="IPR023582">
    <property type="entry name" value="Impact"/>
</dbReference>
<dbReference type="InterPro" id="IPR020568">
    <property type="entry name" value="Ribosomal_Su5_D2-typ_SF"/>
</dbReference>
<reference evidence="3 4" key="1">
    <citation type="journal article" date="2013" name="Int. J. Syst. Evol. Microbiol.">
        <title>Marinoscillum luteum sp. nov., isolated from marine sediment.</title>
        <authorList>
            <person name="Cha I.T."/>
            <person name="Park S.J."/>
            <person name="Kim S.J."/>
            <person name="Kim J.G."/>
            <person name="Jung M.Y."/>
            <person name="Shin K.S."/>
            <person name="Kwon K.K."/>
            <person name="Yang S.H."/>
            <person name="Seo Y.S."/>
            <person name="Rhee S.K."/>
        </authorList>
    </citation>
    <scope>NUCLEOTIDE SEQUENCE [LARGE SCALE GENOMIC DNA]</scope>
    <source>
        <strain evidence="3 4">KCTC 23939</strain>
    </source>
</reference>
<comment type="similarity">
    <text evidence="1">Belongs to the IMPACT family.</text>
</comment>
<evidence type="ECO:0000259" key="2">
    <source>
        <dbReference type="Pfam" id="PF01205"/>
    </source>
</evidence>
<dbReference type="PANTHER" id="PTHR16301">
    <property type="entry name" value="IMPACT-RELATED"/>
    <property type="match status" value="1"/>
</dbReference>
<dbReference type="Pfam" id="PF01205">
    <property type="entry name" value="Impact_N"/>
    <property type="match status" value="1"/>
</dbReference>